<dbReference type="SUPFAM" id="SSF53448">
    <property type="entry name" value="Nucleotide-diphospho-sugar transferases"/>
    <property type="match status" value="1"/>
</dbReference>
<sequence>MTPADEGSRYPARLIDDQLAQSKARRRGSLASTALRTRSPGGRYLLAAAATRDLTLPELLAAAREGRRVDADPEALCDLARVVGLQFGTAEDRRDALALYDLALELGGPKRVAARDAAVHAQLAFAAGDADRVRRLLRRYKHLPEPERDALLADLEHPDAGGDAQAWVARLGALCGHPELRVDLDAEADADGAPPWFDRLGADAAPASVDGPKVSVVMTAYRPDRALLTAARSILSGTWANLELLVVDDASGPGYDAVLAAAAALDPRVRVIRKDANGGTFAARNTAFEALTGEFVTGLDADDWAAPGRLARSVAPLLADPALQLTYGEAFLFTEDLVATRPGRVLTTASTASMTFRRSALDRLGFYDEIRKGADTELLHRFTAAYGAAAVRRLDAADTLMRQAPGSLSREEFGPGWKHPSRRAYQSSYPLWHRQIAAGEADPYLPRRPVRRPFWAPYHAAVARADQRRRRFDAVFCLDWRPFGGPQKSAIEEIRALREDGRSVAVMHLESWRHMTTEDRPMCEPVQRMVNDGYVDQVLPTDDVECGLLVLRYPPILQFRSGERSSVRPERMVVLANQAPAERDGTDVRYDPDGCHANAVDMFGVEPLWVPQGPQVREALAGLTAGRLADFDMPGILDTAGIHPARTGFRSTLPVVGRHSRDDRTKWPAAADLPLVYPGDGRWDVRIMGGVKAVAAITGEPVPSEWTCYGFDETDVDSFLYQLDFWIYFPHPMQYEAFGRAVLEALAAGCVTVLPPRFAPVFGDAALYCEPAEVVPLVDGLYADPERFLARSALAQRRVRERFSHDSYRELAAGLLADRDLDHTAARPGVLR</sequence>
<dbReference type="Gene3D" id="3.90.550.10">
    <property type="entry name" value="Spore Coat Polysaccharide Biosynthesis Protein SpsA, Chain A"/>
    <property type="match status" value="1"/>
</dbReference>
<dbReference type="CDD" id="cd00761">
    <property type="entry name" value="Glyco_tranf_GTA_type"/>
    <property type="match status" value="1"/>
</dbReference>
<dbReference type="SUPFAM" id="SSF53756">
    <property type="entry name" value="UDP-Glycosyltransferase/glycogen phosphorylase"/>
    <property type="match status" value="1"/>
</dbReference>
<dbReference type="Proteomes" id="UP000198662">
    <property type="component" value="Unassembled WGS sequence"/>
</dbReference>
<name>A0A1G9GRJ8_9ACTN</name>
<dbReference type="OrthoDB" id="8549922at2"/>
<proteinExistence type="predicted"/>
<dbReference type="EMBL" id="FNGF01000003">
    <property type="protein sequence ID" value="SDL03278.1"/>
    <property type="molecule type" value="Genomic_DNA"/>
</dbReference>
<evidence type="ECO:0000313" key="2">
    <source>
        <dbReference type="EMBL" id="SDL03278.1"/>
    </source>
</evidence>
<gene>
    <name evidence="2" type="ORF">SAMN05216298_2377</name>
</gene>
<dbReference type="GO" id="GO:0016740">
    <property type="term" value="F:transferase activity"/>
    <property type="evidence" value="ECO:0007669"/>
    <property type="project" value="UniProtKB-KW"/>
</dbReference>
<dbReference type="PANTHER" id="PTHR43685:SF2">
    <property type="entry name" value="GLYCOSYLTRANSFERASE 2-LIKE DOMAIN-CONTAINING PROTEIN"/>
    <property type="match status" value="1"/>
</dbReference>
<dbReference type="Pfam" id="PF00535">
    <property type="entry name" value="Glycos_transf_2"/>
    <property type="match status" value="1"/>
</dbReference>
<protein>
    <submittedName>
        <fullName evidence="2">Glycosyl transferase family 2</fullName>
    </submittedName>
</protein>
<dbReference type="InterPro" id="IPR050834">
    <property type="entry name" value="Glycosyltransf_2"/>
</dbReference>
<dbReference type="InterPro" id="IPR029044">
    <property type="entry name" value="Nucleotide-diphossugar_trans"/>
</dbReference>
<accession>A0A1G9GRJ8</accession>
<feature type="domain" description="Glycosyltransferase 2-like" evidence="1">
    <location>
        <begin position="215"/>
        <end position="322"/>
    </location>
</feature>
<dbReference type="STRING" id="380244.SAMN05216298_2377"/>
<dbReference type="InterPro" id="IPR001173">
    <property type="entry name" value="Glyco_trans_2-like"/>
</dbReference>
<keyword evidence="2" id="KW-0808">Transferase</keyword>
<evidence type="ECO:0000313" key="3">
    <source>
        <dbReference type="Proteomes" id="UP000198662"/>
    </source>
</evidence>
<dbReference type="PANTHER" id="PTHR43685">
    <property type="entry name" value="GLYCOSYLTRANSFERASE"/>
    <property type="match status" value="1"/>
</dbReference>
<keyword evidence="3" id="KW-1185">Reference proteome</keyword>
<dbReference type="AlphaFoldDB" id="A0A1G9GRJ8"/>
<evidence type="ECO:0000259" key="1">
    <source>
        <dbReference type="Pfam" id="PF00535"/>
    </source>
</evidence>
<dbReference type="RefSeq" id="WP_091048409.1">
    <property type="nucleotide sequence ID" value="NZ_FNGF01000003.1"/>
</dbReference>
<organism evidence="2 3">
    <name type="scientific">Glycomyces sambucus</name>
    <dbReference type="NCBI Taxonomy" id="380244"/>
    <lineage>
        <taxon>Bacteria</taxon>
        <taxon>Bacillati</taxon>
        <taxon>Actinomycetota</taxon>
        <taxon>Actinomycetes</taxon>
        <taxon>Glycomycetales</taxon>
        <taxon>Glycomycetaceae</taxon>
        <taxon>Glycomyces</taxon>
    </lineage>
</organism>
<dbReference type="Gene3D" id="3.40.50.2000">
    <property type="entry name" value="Glycogen Phosphorylase B"/>
    <property type="match status" value="1"/>
</dbReference>
<reference evidence="3" key="1">
    <citation type="submission" date="2016-10" db="EMBL/GenBank/DDBJ databases">
        <authorList>
            <person name="Varghese N."/>
            <person name="Submissions S."/>
        </authorList>
    </citation>
    <scope>NUCLEOTIDE SEQUENCE [LARGE SCALE GENOMIC DNA]</scope>
    <source>
        <strain evidence="3">CGMCC 4.3147</strain>
    </source>
</reference>